<evidence type="ECO:0000259" key="8">
    <source>
        <dbReference type="Pfam" id="PF06808"/>
    </source>
</evidence>
<evidence type="ECO:0000256" key="7">
    <source>
        <dbReference type="RuleBase" id="RU369079"/>
    </source>
</evidence>
<dbReference type="InterPro" id="IPR010656">
    <property type="entry name" value="DctM"/>
</dbReference>
<evidence type="ECO:0000256" key="5">
    <source>
        <dbReference type="ARBA" id="ARBA00022989"/>
    </source>
</evidence>
<comment type="subunit">
    <text evidence="7">The complex comprises the extracytoplasmic solute receptor protein and the two transmembrane proteins.</text>
</comment>
<dbReference type="PANTHER" id="PTHR33362">
    <property type="entry name" value="SIALIC ACID TRAP TRANSPORTER PERMEASE PROTEIN SIAT-RELATED"/>
    <property type="match status" value="1"/>
</dbReference>
<feature type="transmembrane region" description="Helical" evidence="7">
    <location>
        <begin position="213"/>
        <end position="232"/>
    </location>
</feature>
<feature type="transmembrane region" description="Helical" evidence="7">
    <location>
        <begin position="238"/>
        <end position="256"/>
    </location>
</feature>
<dbReference type="InterPro" id="IPR004681">
    <property type="entry name" value="TRAP_DctM"/>
</dbReference>
<name>A0A1G9IHV1_9GAMM</name>
<feature type="transmembrane region" description="Helical" evidence="7">
    <location>
        <begin position="99"/>
        <end position="120"/>
    </location>
</feature>
<keyword evidence="10" id="KW-1185">Reference proteome</keyword>
<dbReference type="PANTHER" id="PTHR33362:SF2">
    <property type="entry name" value="TRAP TRANSPORTER LARGE PERMEASE PROTEIN"/>
    <property type="match status" value="1"/>
</dbReference>
<feature type="transmembrane region" description="Helical" evidence="7">
    <location>
        <begin position="355"/>
        <end position="378"/>
    </location>
</feature>
<comment type="subcellular location">
    <subcellularLocation>
        <location evidence="1 7">Cell inner membrane</location>
        <topology evidence="1 7">Multi-pass membrane protein</topology>
    </subcellularLocation>
</comment>
<keyword evidence="4 7" id="KW-0812">Transmembrane</keyword>
<dbReference type="PIRSF" id="PIRSF006066">
    <property type="entry name" value="HI0050"/>
    <property type="match status" value="1"/>
</dbReference>
<keyword evidence="2" id="KW-1003">Cell membrane</keyword>
<organism evidence="9 10">
    <name type="scientific">Franzmannia pantelleriensis</name>
    <dbReference type="NCBI Taxonomy" id="48727"/>
    <lineage>
        <taxon>Bacteria</taxon>
        <taxon>Pseudomonadati</taxon>
        <taxon>Pseudomonadota</taxon>
        <taxon>Gammaproteobacteria</taxon>
        <taxon>Oceanospirillales</taxon>
        <taxon>Halomonadaceae</taxon>
        <taxon>Franzmannia</taxon>
    </lineage>
</organism>
<keyword evidence="5 7" id="KW-1133">Transmembrane helix</keyword>
<comment type="function">
    <text evidence="7">Part of the tripartite ATP-independent periplasmic (TRAP) transport system.</text>
</comment>
<dbReference type="STRING" id="48727.SAMN05192555_103173"/>
<evidence type="ECO:0000256" key="6">
    <source>
        <dbReference type="ARBA" id="ARBA00023136"/>
    </source>
</evidence>
<comment type="similarity">
    <text evidence="7">Belongs to the TRAP transporter large permease family.</text>
</comment>
<dbReference type="Pfam" id="PF06808">
    <property type="entry name" value="DctM"/>
    <property type="match status" value="1"/>
</dbReference>
<sequence>MTVVVFALLLLAAVPIALVLALTAAWYIADSGNTVLFESYPQQLFGAIESYGLLAIPLFMLAGELMNEGGVTRRLIDLARLLVGGFRGGLAYINLVANMMMAAIIGSAASQIAIMSRAMVPAMEREGYDKPYSAAITAAGGLLSPIIPPSMLFVLFGVIAQVPIAEMFIAGILPGLLLGFSFFLAIAVVGLLQQYPKGNWPTGDEARQALLMGLPALSIPLIIIGGILLGVATPTESAALASLAALLLGRLLYGELSLGQLPRVLTRTAVNAGLVIMLIAAAGVFGWVVTYERLPQMAAAAISALTTDPFLFLLLVIGSLLLVGMIIDGIAALILVVPILLPIATQQFDISPYQFGVVVCLTLVLGLLTPPVGAGLFIASSMTGASPLRIFRALIPFLLATLATLVLLAWQPWLTTGLIGR</sequence>
<dbReference type="GO" id="GO:0005886">
    <property type="term" value="C:plasma membrane"/>
    <property type="evidence" value="ECO:0007669"/>
    <property type="project" value="UniProtKB-SubCell"/>
</dbReference>
<dbReference type="EMBL" id="FNGH01000003">
    <property type="protein sequence ID" value="SDL24503.1"/>
    <property type="molecule type" value="Genomic_DNA"/>
</dbReference>
<evidence type="ECO:0000256" key="2">
    <source>
        <dbReference type="ARBA" id="ARBA00022475"/>
    </source>
</evidence>
<dbReference type="Proteomes" id="UP000199107">
    <property type="component" value="Unassembled WGS sequence"/>
</dbReference>
<keyword evidence="3 7" id="KW-0997">Cell inner membrane</keyword>
<feature type="transmembrane region" description="Helical" evidence="7">
    <location>
        <begin position="268"/>
        <end position="290"/>
    </location>
</feature>
<gene>
    <name evidence="9" type="ORF">SAMN05192555_103173</name>
</gene>
<keyword evidence="7" id="KW-0813">Transport</keyword>
<feature type="transmembrane region" description="Helical" evidence="7">
    <location>
        <begin position="132"/>
        <end position="162"/>
    </location>
</feature>
<evidence type="ECO:0000313" key="9">
    <source>
        <dbReference type="EMBL" id="SDL24503.1"/>
    </source>
</evidence>
<protein>
    <recommendedName>
        <fullName evidence="7">TRAP transporter large permease protein</fullName>
    </recommendedName>
</protein>
<proteinExistence type="inferred from homology"/>
<dbReference type="RefSeq" id="WP_089657450.1">
    <property type="nucleotide sequence ID" value="NZ_FNGH01000003.1"/>
</dbReference>
<reference evidence="10" key="1">
    <citation type="submission" date="2016-10" db="EMBL/GenBank/DDBJ databases">
        <authorList>
            <person name="Varghese N."/>
            <person name="Submissions S."/>
        </authorList>
    </citation>
    <scope>NUCLEOTIDE SEQUENCE [LARGE SCALE GENOMIC DNA]</scope>
    <source>
        <strain evidence="10">AAP</strain>
    </source>
</reference>
<dbReference type="GO" id="GO:0022857">
    <property type="term" value="F:transmembrane transporter activity"/>
    <property type="evidence" value="ECO:0007669"/>
    <property type="project" value="UniProtKB-UniRule"/>
</dbReference>
<dbReference type="OrthoDB" id="9796052at2"/>
<evidence type="ECO:0000256" key="3">
    <source>
        <dbReference type="ARBA" id="ARBA00022519"/>
    </source>
</evidence>
<feature type="transmembrane region" description="Helical" evidence="7">
    <location>
        <begin position="390"/>
        <end position="410"/>
    </location>
</feature>
<keyword evidence="6 7" id="KW-0472">Membrane</keyword>
<comment type="caution">
    <text evidence="7">Lacks conserved residue(s) required for the propagation of feature annotation.</text>
</comment>
<evidence type="ECO:0000256" key="1">
    <source>
        <dbReference type="ARBA" id="ARBA00004429"/>
    </source>
</evidence>
<dbReference type="NCBIfam" id="TIGR00786">
    <property type="entry name" value="dctM"/>
    <property type="match status" value="1"/>
</dbReference>
<feature type="transmembrane region" description="Helical" evidence="7">
    <location>
        <begin position="310"/>
        <end position="343"/>
    </location>
</feature>
<feature type="domain" description="TRAP C4-dicarboxylate transport system permease DctM subunit" evidence="8">
    <location>
        <begin position="3"/>
        <end position="414"/>
    </location>
</feature>
<evidence type="ECO:0000313" key="10">
    <source>
        <dbReference type="Proteomes" id="UP000199107"/>
    </source>
</evidence>
<feature type="transmembrane region" description="Helical" evidence="7">
    <location>
        <begin position="45"/>
        <end position="63"/>
    </location>
</feature>
<dbReference type="AlphaFoldDB" id="A0A1G9IHV1"/>
<feature type="transmembrane region" description="Helical" evidence="7">
    <location>
        <begin position="168"/>
        <end position="192"/>
    </location>
</feature>
<accession>A0A1G9IHV1</accession>
<evidence type="ECO:0000256" key="4">
    <source>
        <dbReference type="ARBA" id="ARBA00022692"/>
    </source>
</evidence>